<evidence type="ECO:0000313" key="2">
    <source>
        <dbReference type="Proteomes" id="UP001300012"/>
    </source>
</evidence>
<organism evidence="1 2">
    <name type="scientific">Paenibacillus radicis</name>
    <name type="common">ex Xue et al. 2023</name>
    <dbReference type="NCBI Taxonomy" id="2972489"/>
    <lineage>
        <taxon>Bacteria</taxon>
        <taxon>Bacillati</taxon>
        <taxon>Bacillota</taxon>
        <taxon>Bacilli</taxon>
        <taxon>Bacillales</taxon>
        <taxon>Paenibacillaceae</taxon>
        <taxon>Paenibacillus</taxon>
    </lineage>
</organism>
<protein>
    <submittedName>
        <fullName evidence="1">Uncharacterized protein</fullName>
    </submittedName>
</protein>
<accession>A0ABT1YH91</accession>
<evidence type="ECO:0000313" key="1">
    <source>
        <dbReference type="EMBL" id="MCR8632566.1"/>
    </source>
</evidence>
<name>A0ABT1YH91_9BACL</name>
<proteinExistence type="predicted"/>
<dbReference type="Proteomes" id="UP001300012">
    <property type="component" value="Unassembled WGS sequence"/>
</dbReference>
<dbReference type="EMBL" id="JANQBD010000010">
    <property type="protein sequence ID" value="MCR8632566.1"/>
    <property type="molecule type" value="Genomic_DNA"/>
</dbReference>
<keyword evidence="2" id="KW-1185">Reference proteome</keyword>
<reference evidence="1 2" key="1">
    <citation type="submission" date="2022-08" db="EMBL/GenBank/DDBJ databases">
        <title>Paenibacillus endoradicis sp. nov., Paenibacillus radicibacter sp. nov and Paenibacillus pararadicis sp. nov., three cold-adapted plant growth-promoting bacteria isolated from root of Larix gmelinii in Great Khingan.</title>
        <authorList>
            <person name="Xue H."/>
        </authorList>
    </citation>
    <scope>NUCLEOTIDE SEQUENCE [LARGE SCALE GENOMIC DNA]</scope>
    <source>
        <strain evidence="1 2">N5-1-1-5</strain>
    </source>
</reference>
<sequence length="67" mass="7438">MNIASIPRSDEKLTIELTVKEAMALGSGVNFWGDPLLAAQARKKVRASLEQLLIPGNHRLYYEAIDL</sequence>
<comment type="caution">
    <text evidence="1">The sequence shown here is derived from an EMBL/GenBank/DDBJ whole genome shotgun (WGS) entry which is preliminary data.</text>
</comment>
<gene>
    <name evidence="1" type="ORF">NV381_15275</name>
</gene>
<dbReference type="RefSeq" id="WP_258214154.1">
    <property type="nucleotide sequence ID" value="NZ_JANQBD010000010.1"/>
</dbReference>